<reference evidence="2 3" key="1">
    <citation type="submission" date="2020-07" db="EMBL/GenBank/DDBJ databases">
        <title>Sequencing the genomes of 1000 actinobacteria strains.</title>
        <authorList>
            <person name="Klenk H.-P."/>
        </authorList>
    </citation>
    <scope>NUCLEOTIDE SEQUENCE [LARGE SCALE GENOMIC DNA]</scope>
    <source>
        <strain evidence="2 3">DSM 45772</strain>
    </source>
</reference>
<gene>
    <name evidence="2" type="ORF">BJ983_003272</name>
</gene>
<evidence type="ECO:0000313" key="3">
    <source>
        <dbReference type="Proteomes" id="UP000535890"/>
    </source>
</evidence>
<feature type="domain" description="DUF302" evidence="1">
    <location>
        <begin position="81"/>
        <end position="127"/>
    </location>
</feature>
<evidence type="ECO:0000259" key="1">
    <source>
        <dbReference type="Pfam" id="PF03625"/>
    </source>
</evidence>
<evidence type="ECO:0000313" key="2">
    <source>
        <dbReference type="EMBL" id="NYD37170.1"/>
    </source>
</evidence>
<dbReference type="SUPFAM" id="SSF103247">
    <property type="entry name" value="TT1751-like"/>
    <property type="match status" value="1"/>
</dbReference>
<dbReference type="RefSeq" id="WP_179794752.1">
    <property type="nucleotide sequence ID" value="NZ_BAABHP010000014.1"/>
</dbReference>
<comment type="caution">
    <text evidence="2">The sequence shown here is derived from an EMBL/GenBank/DDBJ whole genome shotgun (WGS) entry which is preliminary data.</text>
</comment>
<proteinExistence type="predicted"/>
<dbReference type="Proteomes" id="UP000535890">
    <property type="component" value="Unassembled WGS sequence"/>
</dbReference>
<keyword evidence="3" id="KW-1185">Reference proteome</keyword>
<dbReference type="Pfam" id="PF03625">
    <property type="entry name" value="DUF302"/>
    <property type="match status" value="1"/>
</dbReference>
<dbReference type="InterPro" id="IPR035923">
    <property type="entry name" value="TT1751-like_sf"/>
</dbReference>
<sequence>MSRSVTTHEVERQDVVLPGAFDDVVAAFERLVPPIDVAALESAETWDQAVALTNGAPQGFLVYWRVDVGAGTAGSAFSGRAVAYLVGNHVTAERMARHDPQVMLHAPLRMLIHDDPQGATHLVVDRPSSYFSSYGNAAISEVGGELDDAVERLLEALGA</sequence>
<dbReference type="EMBL" id="JACCBN010000001">
    <property type="protein sequence ID" value="NYD37170.1"/>
    <property type="molecule type" value="Genomic_DNA"/>
</dbReference>
<accession>A0A7Y9DXC7</accession>
<dbReference type="Gene3D" id="3.30.310.70">
    <property type="entry name" value="TT1751-like domain"/>
    <property type="match status" value="1"/>
</dbReference>
<protein>
    <submittedName>
        <fullName evidence="2">Uncharacterized protein (DUF302 family)</fullName>
    </submittedName>
</protein>
<dbReference type="CDD" id="cd14797">
    <property type="entry name" value="DUF302"/>
    <property type="match status" value="1"/>
</dbReference>
<name>A0A7Y9DXC7_9PSEU</name>
<organism evidence="2 3">
    <name type="scientific">Actinomycetospora corticicola</name>
    <dbReference type="NCBI Taxonomy" id="663602"/>
    <lineage>
        <taxon>Bacteria</taxon>
        <taxon>Bacillati</taxon>
        <taxon>Actinomycetota</taxon>
        <taxon>Actinomycetes</taxon>
        <taxon>Pseudonocardiales</taxon>
        <taxon>Pseudonocardiaceae</taxon>
        <taxon>Actinomycetospora</taxon>
    </lineage>
</organism>
<dbReference type="AlphaFoldDB" id="A0A7Y9DXC7"/>
<dbReference type="InterPro" id="IPR005180">
    <property type="entry name" value="DUF302"/>
</dbReference>